<dbReference type="Proteomes" id="UP001567538">
    <property type="component" value="Unassembled WGS sequence"/>
</dbReference>
<evidence type="ECO:0000313" key="2">
    <source>
        <dbReference type="EMBL" id="KAL1568687.1"/>
    </source>
</evidence>
<reference evidence="2 3" key="1">
    <citation type="submission" date="2024-06" db="EMBL/GenBank/DDBJ databases">
        <title>A chromosome level genome sequence of Diviner's sage (Salvia divinorum).</title>
        <authorList>
            <person name="Ford S.A."/>
            <person name="Ro D.-K."/>
            <person name="Ness R.W."/>
            <person name="Phillips M.A."/>
        </authorList>
    </citation>
    <scope>NUCLEOTIDE SEQUENCE [LARGE SCALE GENOMIC DNA]</scope>
    <source>
        <strain evidence="2">SAF-2024a</strain>
        <tissue evidence="2">Leaf</tissue>
    </source>
</reference>
<dbReference type="AlphaFoldDB" id="A0ABD1IJ09"/>
<evidence type="ECO:0000313" key="3">
    <source>
        <dbReference type="Proteomes" id="UP001567538"/>
    </source>
</evidence>
<sequence length="79" mass="8165">MVRTDSTAAQRRQLHCLSVRNRTVAVVVHGPSLVAPAPTATAVVPSSPPCCSSPSRPCALGQPPSGSFSSQLKISIGRE</sequence>
<dbReference type="EMBL" id="JBEAFC010000001">
    <property type="protein sequence ID" value="KAL1568687.1"/>
    <property type="molecule type" value="Genomic_DNA"/>
</dbReference>
<evidence type="ECO:0000256" key="1">
    <source>
        <dbReference type="SAM" id="MobiDB-lite"/>
    </source>
</evidence>
<protein>
    <submittedName>
        <fullName evidence="2">Uncharacterized protein</fullName>
    </submittedName>
</protein>
<accession>A0ABD1IJ09</accession>
<gene>
    <name evidence="2" type="ORF">AAHA92_00270</name>
</gene>
<comment type="caution">
    <text evidence="2">The sequence shown here is derived from an EMBL/GenBank/DDBJ whole genome shotgun (WGS) entry which is preliminary data.</text>
</comment>
<keyword evidence="3" id="KW-1185">Reference proteome</keyword>
<feature type="compositionally biased region" description="Polar residues" evidence="1">
    <location>
        <begin position="64"/>
        <end position="73"/>
    </location>
</feature>
<name>A0ABD1IJ09_SALDI</name>
<organism evidence="2 3">
    <name type="scientific">Salvia divinorum</name>
    <name type="common">Maria pastora</name>
    <name type="synonym">Diviner's sage</name>
    <dbReference type="NCBI Taxonomy" id="28513"/>
    <lineage>
        <taxon>Eukaryota</taxon>
        <taxon>Viridiplantae</taxon>
        <taxon>Streptophyta</taxon>
        <taxon>Embryophyta</taxon>
        <taxon>Tracheophyta</taxon>
        <taxon>Spermatophyta</taxon>
        <taxon>Magnoliopsida</taxon>
        <taxon>eudicotyledons</taxon>
        <taxon>Gunneridae</taxon>
        <taxon>Pentapetalae</taxon>
        <taxon>asterids</taxon>
        <taxon>lamiids</taxon>
        <taxon>Lamiales</taxon>
        <taxon>Lamiaceae</taxon>
        <taxon>Nepetoideae</taxon>
        <taxon>Mentheae</taxon>
        <taxon>Salviinae</taxon>
        <taxon>Salvia</taxon>
        <taxon>Salvia subgen. Calosphace</taxon>
    </lineage>
</organism>
<proteinExistence type="predicted"/>
<feature type="region of interest" description="Disordered" evidence="1">
    <location>
        <begin position="54"/>
        <end position="79"/>
    </location>
</feature>